<evidence type="ECO:0000256" key="2">
    <source>
        <dbReference type="SAM" id="SignalP"/>
    </source>
</evidence>
<keyword evidence="2" id="KW-0732">Signal</keyword>
<keyword evidence="1" id="KW-0812">Transmembrane</keyword>
<evidence type="ECO:0000256" key="1">
    <source>
        <dbReference type="SAM" id="Phobius"/>
    </source>
</evidence>
<dbReference type="RefSeq" id="XP_056576934.1">
    <property type="nucleotide sequence ID" value="XM_056726083.1"/>
</dbReference>
<dbReference type="Proteomes" id="UP001147752">
    <property type="component" value="Unassembled WGS sequence"/>
</dbReference>
<feature type="signal peptide" evidence="2">
    <location>
        <begin position="1"/>
        <end position="20"/>
    </location>
</feature>
<name>A0A9W9RS84_9EURO</name>
<dbReference type="EMBL" id="JAPZBT010000003">
    <property type="protein sequence ID" value="KAJ5365467.1"/>
    <property type="molecule type" value="Genomic_DNA"/>
</dbReference>
<accession>A0A9W9RS84</accession>
<comment type="caution">
    <text evidence="3">The sequence shown here is derived from an EMBL/GenBank/DDBJ whole genome shotgun (WGS) entry which is preliminary data.</text>
</comment>
<dbReference type="GeneID" id="81465266"/>
<evidence type="ECO:0000313" key="4">
    <source>
        <dbReference type="Proteomes" id="UP001147752"/>
    </source>
</evidence>
<proteinExistence type="predicted"/>
<feature type="transmembrane region" description="Helical" evidence="1">
    <location>
        <begin position="214"/>
        <end position="239"/>
    </location>
</feature>
<sequence length="364" mass="41170">MVTRLHALKGWFEFLFVRLGMPIMGSFVADMASEVSVGATMLENLAPPRGQGKRESKLKRALLGLPFLVLLFVAKIASNAKYASALPGHIWEPEDMAPAIGSVALLRRFYSMKGIDDLWSLQYISYLPAFFEMKYESLSQEISSSIDVGIFMRIWLFESIRRANSLTMAQIPILFTLGSELAGLGRVSSLYYILHYINSPIEVFKGADMRLMHLNYAIAVLPAMIISYYIPLLATFFWLTVSRRNLWLFVWKMHPKWTSITLHMFSRIFPSTLREDRIHAPRRDLPVIKVSMSFLVIEAAIFWLWGRWTSLSSAACVLDPTAVPSTQASFAAFVCAIFKRDTLPLLLPHFFGWDTSSGTSSMPG</sequence>
<evidence type="ECO:0000313" key="3">
    <source>
        <dbReference type="EMBL" id="KAJ5365467.1"/>
    </source>
</evidence>
<keyword evidence="1" id="KW-0472">Membrane</keyword>
<gene>
    <name evidence="3" type="ORF">N7517_008353</name>
</gene>
<organism evidence="3 4">
    <name type="scientific">Penicillium concentricum</name>
    <dbReference type="NCBI Taxonomy" id="293559"/>
    <lineage>
        <taxon>Eukaryota</taxon>
        <taxon>Fungi</taxon>
        <taxon>Dikarya</taxon>
        <taxon>Ascomycota</taxon>
        <taxon>Pezizomycotina</taxon>
        <taxon>Eurotiomycetes</taxon>
        <taxon>Eurotiomycetidae</taxon>
        <taxon>Eurotiales</taxon>
        <taxon>Aspergillaceae</taxon>
        <taxon>Penicillium</taxon>
    </lineage>
</organism>
<reference evidence="3" key="2">
    <citation type="journal article" date="2023" name="IMA Fungus">
        <title>Comparative genomic study of the Penicillium genus elucidates a diverse pangenome and 15 lateral gene transfer events.</title>
        <authorList>
            <person name="Petersen C."/>
            <person name="Sorensen T."/>
            <person name="Nielsen M.R."/>
            <person name="Sondergaard T.E."/>
            <person name="Sorensen J.L."/>
            <person name="Fitzpatrick D.A."/>
            <person name="Frisvad J.C."/>
            <person name="Nielsen K.L."/>
        </authorList>
    </citation>
    <scope>NUCLEOTIDE SEQUENCE</scope>
    <source>
        <strain evidence="3">IBT 3081</strain>
    </source>
</reference>
<protein>
    <submittedName>
        <fullName evidence="3">Uncharacterized protein</fullName>
    </submittedName>
</protein>
<dbReference type="OrthoDB" id="10029326at2759"/>
<feature type="chain" id="PRO_5040805493" evidence="2">
    <location>
        <begin position="21"/>
        <end position="364"/>
    </location>
</feature>
<keyword evidence="4" id="KW-1185">Reference proteome</keyword>
<dbReference type="AlphaFoldDB" id="A0A9W9RS84"/>
<keyword evidence="1" id="KW-1133">Transmembrane helix</keyword>
<reference evidence="3" key="1">
    <citation type="submission" date="2022-12" db="EMBL/GenBank/DDBJ databases">
        <authorList>
            <person name="Petersen C."/>
        </authorList>
    </citation>
    <scope>NUCLEOTIDE SEQUENCE</scope>
    <source>
        <strain evidence="3">IBT 3081</strain>
    </source>
</reference>